<proteinExistence type="predicted"/>
<evidence type="ECO:0000313" key="2">
    <source>
        <dbReference type="Proteomes" id="UP000629468"/>
    </source>
</evidence>
<dbReference type="Pfam" id="PF11937">
    <property type="entry name" value="DUF3455"/>
    <property type="match status" value="1"/>
</dbReference>
<reference evidence="1 2" key="1">
    <citation type="journal article" name="Sci. Rep.">
        <title>Telomere-to-telomere assembled and centromere annotated genomes of the two main subspecies of the button mushroom Agaricus bisporus reveal especially polymorphic chromosome ends.</title>
        <authorList>
            <person name="Sonnenberg A.S.M."/>
            <person name="Sedaghat-Telgerd N."/>
            <person name="Lavrijssen B."/>
            <person name="Ohm R.A."/>
            <person name="Hendrickx P.M."/>
            <person name="Scholtmeijer K."/>
            <person name="Baars J.J.P."/>
            <person name="van Peer A."/>
        </authorList>
    </citation>
    <scope>NUCLEOTIDE SEQUENCE [LARGE SCALE GENOMIC DNA]</scope>
    <source>
        <strain evidence="1 2">H119_p4</strain>
    </source>
</reference>
<dbReference type="PANTHER" id="PTHR35567:SF1">
    <property type="entry name" value="CONSERVED FUNGAL PROTEIN (AFU_ORTHOLOGUE AFUA_1G14230)"/>
    <property type="match status" value="1"/>
</dbReference>
<name>A0A8H7C6I2_AGABI</name>
<sequence>MPRGAGGAFIQWNQKILHTKGCGCIDFPAWVTFAPTENADPRSGMSQPYPPQVSFIIDLLRLYSQRTRYSFDGLSSENKMRSLILVNTANFELRVRGTLTVEDLPTQPFHGRLGQNVKCSAQGHIHYHPMQGRLKSSPIQVSGCEVPNFQSLMHLPQGFPAPYGELSYVTVGLGTQNYTCSDDGTYKSIGAVAELIDISCLPPAEFEIVTDVVIKYWKEAPAEETIEDLIYSINMIDNPVFLGEHYFVSDPMTGAGIPKFDFTTSGVNAGNVDAFVLTKKAFGAPAPTGMQDVDWLALTNIGAGKLADEVYRTDTREGQPPASCTPGSEPITVKYAAKYWFIGGSIKAGYSYY</sequence>
<comment type="caution">
    <text evidence="1">The sequence shown here is derived from an EMBL/GenBank/DDBJ whole genome shotgun (WGS) entry which is preliminary data.</text>
</comment>
<dbReference type="PANTHER" id="PTHR35567">
    <property type="entry name" value="MALATE DEHYDROGENASE (AFU_ORTHOLOGUE AFUA_2G13800)"/>
    <property type="match status" value="1"/>
</dbReference>
<accession>A0A8H7C6I2</accession>
<protein>
    <submittedName>
        <fullName evidence="1">Uncharacterized protein</fullName>
    </submittedName>
</protein>
<dbReference type="InterPro" id="IPR021851">
    <property type="entry name" value="DUF3455"/>
</dbReference>
<dbReference type="EMBL" id="JABXXO010000011">
    <property type="protein sequence ID" value="KAF7763612.1"/>
    <property type="molecule type" value="Genomic_DNA"/>
</dbReference>
<dbReference type="AlphaFoldDB" id="A0A8H7C6I2"/>
<organism evidence="1 2">
    <name type="scientific">Agaricus bisporus var. burnettii</name>
    <dbReference type="NCBI Taxonomy" id="192524"/>
    <lineage>
        <taxon>Eukaryota</taxon>
        <taxon>Fungi</taxon>
        <taxon>Dikarya</taxon>
        <taxon>Basidiomycota</taxon>
        <taxon>Agaricomycotina</taxon>
        <taxon>Agaricomycetes</taxon>
        <taxon>Agaricomycetidae</taxon>
        <taxon>Agaricales</taxon>
        <taxon>Agaricineae</taxon>
        <taxon>Agaricaceae</taxon>
        <taxon>Agaricus</taxon>
    </lineage>
</organism>
<dbReference type="Proteomes" id="UP000629468">
    <property type="component" value="Unassembled WGS sequence"/>
</dbReference>
<gene>
    <name evidence="1" type="ORF">Agabi119p4_8149</name>
</gene>
<evidence type="ECO:0000313" key="1">
    <source>
        <dbReference type="EMBL" id="KAF7763612.1"/>
    </source>
</evidence>